<evidence type="ECO:0000313" key="14">
    <source>
        <dbReference type="EMBL" id="ECB3640833.1"/>
    </source>
</evidence>
<evidence type="ECO:0000313" key="24">
    <source>
        <dbReference type="EMBL" id="ECT6382511.1"/>
    </source>
</evidence>
<evidence type="ECO:0000313" key="13">
    <source>
        <dbReference type="EMBL" id="ECA8959162.1"/>
    </source>
</evidence>
<dbReference type="EMBL" id="AAKLNX010000004">
    <property type="protein sequence ID" value="ECT0508716.1"/>
    <property type="molecule type" value="Genomic_DNA"/>
</dbReference>
<dbReference type="EMBL" id="AAKOWS010000023">
    <property type="protein sequence ID" value="ECU1024013.1"/>
    <property type="molecule type" value="Genomic_DNA"/>
</dbReference>
<evidence type="ECO:0000313" key="40">
    <source>
        <dbReference type="EMBL" id="ECV4440293.1"/>
    </source>
</evidence>
<reference evidence="5" key="1">
    <citation type="submission" date="2018-09" db="EMBL/GenBank/DDBJ databases">
        <authorList>
            <consortium name="NARMS: The National Antimicrobial Resistance Monitoring System"/>
        </authorList>
    </citation>
    <scope>NUCLEOTIDE SEQUENCE</scope>
    <source>
        <strain evidence="31">CVM N17S1400</strain>
        <strain evidence="18">CVM N32749</strain>
        <strain evidence="32">CVM N32765</strain>
        <strain evidence="33">CVM N32771</strain>
        <strain evidence="25">CVM N41920</strain>
        <strain evidence="15">CVM N54726</strain>
        <strain evidence="17">CVM N57292F</strain>
        <strain evidence="24">CVM N57958F</strain>
        <strain evidence="16">CVM N58008</strain>
        <strain evidence="27">FSIS11808073</strain>
        <strain evidence="36">FSIS11813416</strain>
        <strain evidence="5">FSIS11814102</strain>
        <strain evidence="10">FSIS11816699</strain>
    </source>
</reference>
<organism evidence="5">
    <name type="scientific">Salmonella enterica subsp. enterica serovar Kentucky</name>
    <dbReference type="NCBI Taxonomy" id="192955"/>
    <lineage>
        <taxon>Bacteria</taxon>
        <taxon>Pseudomonadati</taxon>
        <taxon>Pseudomonadota</taxon>
        <taxon>Gammaproteobacteria</taxon>
        <taxon>Enterobacterales</taxon>
        <taxon>Enterobacteriaceae</taxon>
        <taxon>Salmonella</taxon>
    </lineage>
</organism>
<evidence type="ECO:0000313" key="43">
    <source>
        <dbReference type="EMBL" id="ECV5589180.1"/>
    </source>
</evidence>
<dbReference type="EMBL" id="AAKJDK010000001">
    <property type="protein sequence ID" value="ECS2986828.1"/>
    <property type="molecule type" value="Genomic_DNA"/>
</dbReference>
<evidence type="ECO:0000313" key="9">
    <source>
        <dbReference type="EMBL" id="ECA4442142.1"/>
    </source>
</evidence>
<evidence type="ECO:0000313" key="25">
    <source>
        <dbReference type="EMBL" id="ECT7067258.1"/>
    </source>
</evidence>
<evidence type="ECO:0000313" key="12">
    <source>
        <dbReference type="EMBL" id="ECA8830140.1"/>
    </source>
</evidence>
<evidence type="ECO:0000313" key="34">
    <source>
        <dbReference type="EMBL" id="ECU9200277.1"/>
    </source>
</evidence>
<evidence type="ECO:0000313" key="35">
    <source>
        <dbReference type="EMBL" id="ECV0333030.1"/>
    </source>
</evidence>
<evidence type="ECO:0000313" key="15">
    <source>
        <dbReference type="EMBL" id="ECS2130726.1"/>
    </source>
</evidence>
<dbReference type="EMBL" id="AAKIWH010000016">
    <property type="protein sequence ID" value="ECS2130726.1"/>
    <property type="molecule type" value="Genomic_DNA"/>
</dbReference>
<dbReference type="Proteomes" id="UP000839903">
    <property type="component" value="Unassembled WGS sequence"/>
</dbReference>
<dbReference type="Proteomes" id="UP000839719">
    <property type="component" value="Unassembled WGS sequence"/>
</dbReference>
<dbReference type="EMBL" id="AAHGZJ010000002">
    <property type="protein sequence ID" value="EBV9903077.1"/>
    <property type="molecule type" value="Genomic_DNA"/>
</dbReference>
<dbReference type="EMBL" id="AAKLFR010000001">
    <property type="protein sequence ID" value="ECS9489507.1"/>
    <property type="molecule type" value="Genomic_DNA"/>
</dbReference>
<dbReference type="AlphaFoldDB" id="A0A3V9S7H2"/>
<evidence type="ECO:0000313" key="18">
    <source>
        <dbReference type="EMBL" id="ECS4926444.1"/>
    </source>
</evidence>
<evidence type="ECO:0000313" key="32">
    <source>
        <dbReference type="EMBL" id="ECU7501907.1"/>
    </source>
</evidence>
<dbReference type="EMBL" id="AAKSAY010000008">
    <property type="protein sequence ID" value="ECV3650930.1"/>
    <property type="molecule type" value="Genomic_DNA"/>
</dbReference>
<dbReference type="EMBL" id="AAKNQD010000004">
    <property type="protein sequence ID" value="ECT7067258.1"/>
    <property type="molecule type" value="Genomic_DNA"/>
</dbReference>
<dbReference type="EMBL" id="AAKOQU010000002">
    <property type="protein sequence ID" value="ECU0317638.1"/>
    <property type="molecule type" value="Genomic_DNA"/>
</dbReference>
<dbReference type="EMBL" id="AAHULV010000050">
    <property type="protein sequence ID" value="ECA4917722.1"/>
    <property type="molecule type" value="Genomic_DNA"/>
</dbReference>
<dbReference type="EMBL" id="AAKTLY010000008">
    <property type="protein sequence ID" value="ECV5195701.1"/>
    <property type="molecule type" value="Genomic_DNA"/>
</dbReference>
<dbReference type="EMBL" id="AAKTJV010000005">
    <property type="protein sequence ID" value="ECV4828403.1"/>
    <property type="molecule type" value="Genomic_DNA"/>
</dbReference>
<dbReference type="EMBL" id="AAHULA010000006">
    <property type="protein sequence ID" value="ECA4442142.1"/>
    <property type="molecule type" value="Genomic_DNA"/>
</dbReference>
<evidence type="ECO:0000313" key="19">
    <source>
        <dbReference type="EMBL" id="ECS9489507.1"/>
    </source>
</evidence>
<dbReference type="EMBL" id="AAKLTE010000003">
    <property type="protein sequence ID" value="ECT1148226.1"/>
    <property type="molecule type" value="Genomic_DNA"/>
</dbReference>
<dbReference type="EMBL" id="AAKOFV010000001">
    <property type="protein sequence ID" value="ECT8989224.1"/>
    <property type="molecule type" value="Genomic_DNA"/>
</dbReference>
<evidence type="ECO:0000313" key="30">
    <source>
        <dbReference type="EMBL" id="ECU2528030.1"/>
    </source>
</evidence>
<dbReference type="EMBL" id="AAKQYR010000002">
    <property type="protein sequence ID" value="ECU7620594.1"/>
    <property type="molecule type" value="Genomic_DNA"/>
</dbReference>
<evidence type="ECO:0000313" key="41">
    <source>
        <dbReference type="EMBL" id="ECV4828403.1"/>
    </source>
</evidence>
<dbReference type="EMBL" id="AAKSBM010000116">
    <property type="protein sequence ID" value="ECV3409555.1"/>
    <property type="molecule type" value="Genomic_DNA"/>
</dbReference>
<dbReference type="EMBL" id="AAKPHH010000071">
    <property type="protein sequence ID" value="ECU2380881.1"/>
    <property type="molecule type" value="Genomic_DNA"/>
</dbReference>
<dbReference type="EMBL" id="AAHVVF010000037">
    <property type="protein sequence ID" value="ECA8959162.1"/>
    <property type="molecule type" value="Genomic_DNA"/>
</dbReference>
<dbReference type="EMBL" id="AAKSWN010000067">
    <property type="protein sequence ID" value="ECV0374144.1"/>
    <property type="molecule type" value="Genomic_DNA"/>
</dbReference>
<evidence type="ECO:0000313" key="8">
    <source>
        <dbReference type="EMBL" id="ECA0086964.1"/>
    </source>
</evidence>
<evidence type="ECO:0000313" key="6">
    <source>
        <dbReference type="EMBL" id="EBZ2430706.1"/>
    </source>
</evidence>
<dbReference type="EMBL" id="AAKLXH010000053">
    <property type="protein sequence ID" value="ECT1656772.1"/>
    <property type="molecule type" value="Genomic_DNA"/>
</dbReference>
<gene>
    <name evidence="24" type="ORF">A3179_08520</name>
    <name evidence="16" type="ORF">A3Y30_01425</name>
    <name evidence="17" type="ORF">A3Z70_22135</name>
    <name evidence="18" type="ORF">A9T32_22080</name>
    <name evidence="32" type="ORF">A9T44_15440</name>
    <name evidence="33" type="ORF">A9T50_03460</name>
    <name evidence="25" type="ORF">A9W12_02890</name>
    <name evidence="20" type="ORF">ACY89_10385</name>
    <name evidence="15" type="ORF">APO12_14485</name>
    <name evidence="1" type="ORF">AUA60_04180</name>
    <name evidence="2" type="ORF">AUB25_08235</name>
    <name evidence="3" type="ORF">BGH80_15725</name>
    <name evidence="27" type="ORF">C6752_03755</name>
    <name evidence="26" type="ORF">CEB92_01440</name>
    <name evidence="34" type="ORF">CIR65_23625</name>
    <name evidence="37" type="ORF">D1343_02055</name>
    <name evidence="42" type="ORF">D3156_07890</name>
    <name evidence="35" type="ORF">D3E07_04255</name>
    <name evidence="36" type="ORF">D3I79_22035</name>
    <name evidence="4" type="ORF">D6273_20955</name>
    <name evidence="5" type="ORF">D6Y68_23770</name>
    <name evidence="6" type="ORF">D9A38_03710</name>
    <name evidence="7" type="ORF">D9U58_06060</name>
    <name evidence="43" type="ORF">DKO31_10365</name>
    <name evidence="19" type="ORF">DM626_01405</name>
    <name evidence="28" type="ORF">DM640_16065</name>
    <name evidence="40" type="ORF">DML56_22105</name>
    <name evidence="39" type="ORF">DN913_09565</name>
    <name evidence="41" type="ORF">DN953_05085</name>
    <name evidence="38" type="ORF">DOQ15_21365</name>
    <name evidence="29" type="ORF">DR951_20620</name>
    <name evidence="30" type="ORF">DT111_20450</name>
    <name evidence="21" type="ORF">DTE28_03390</name>
    <name evidence="22" type="ORF">DVE68_22985</name>
    <name evidence="23" type="ORF">DXS28_04560</name>
    <name evidence="31" type="ORF">DYO51_02430</name>
    <name evidence="8" type="ORF">EID80_03220</name>
    <name evidence="10" type="ORF">ELM42_23485</name>
    <name evidence="9" type="ORF">ELO16_15400</name>
    <name evidence="11" type="ORF">EQ864_23705</name>
    <name evidence="12" type="ORF">ER558_04615</name>
    <name evidence="13" type="ORF">ESI84_23815</name>
    <name evidence="14" type="ORF">EWR76_21380</name>
</gene>
<dbReference type="EMBL" id="AAKJTW010000053">
    <property type="protein sequence ID" value="ECS4926444.1"/>
    <property type="molecule type" value="Genomic_DNA"/>
</dbReference>
<dbReference type="EMBL" id="AAKSVH010000002">
    <property type="protein sequence ID" value="ECV0619953.1"/>
    <property type="molecule type" value="Genomic_DNA"/>
</dbReference>
<evidence type="ECO:0008006" key="45">
    <source>
        <dbReference type="Google" id="ProtNLM"/>
    </source>
</evidence>
<sequence length="87" mass="9779">MRLLGKPRLKAIDSTDKDVCVWISAWVTELCNANWRDEESLFDAFPKAVSSDGVLYTFSVCGKDSLLIKIAVHFDRGIAVINEVVYK</sequence>
<evidence type="ECO:0000313" key="28">
    <source>
        <dbReference type="EMBL" id="ECU1024013.1"/>
    </source>
</evidence>
<dbReference type="EMBL" id="AAHQUD010000003">
    <property type="protein sequence ID" value="EBZ3303310.1"/>
    <property type="molecule type" value="Genomic_DNA"/>
</dbReference>
<evidence type="ECO:0000313" key="39">
    <source>
        <dbReference type="EMBL" id="ECV3650930.1"/>
    </source>
</evidence>
<evidence type="ECO:0000313" key="16">
    <source>
        <dbReference type="EMBL" id="ECS2986828.1"/>
    </source>
</evidence>
<dbReference type="EMBL" id="AAKRLS010000029">
    <property type="protein sequence ID" value="ECU9200277.1"/>
    <property type="molecule type" value="Genomic_DNA"/>
</dbReference>
<evidence type="ECO:0000313" key="5">
    <source>
        <dbReference type="EMBL" id="EBY9237434.1"/>
    </source>
</evidence>
<evidence type="ECO:0000313" key="22">
    <source>
        <dbReference type="EMBL" id="ECT1656772.1"/>
    </source>
</evidence>
<evidence type="ECO:0000313" key="27">
    <source>
        <dbReference type="EMBL" id="ECU0317638.1"/>
    </source>
</evidence>
<dbReference type="EMBL" id="AAKLZF010000005">
    <property type="protein sequence ID" value="ECT1897164.1"/>
    <property type="molecule type" value="Genomic_DNA"/>
</dbReference>
<dbReference type="EMBL" id="AAKSVW010000002">
    <property type="protein sequence ID" value="ECV0333030.1"/>
    <property type="molecule type" value="Genomic_DNA"/>
</dbReference>
<evidence type="ECO:0000313" key="2">
    <source>
        <dbReference type="EMBL" id="EBW5967504.1"/>
    </source>
</evidence>
<dbReference type="EMBL" id="AAKJFM010000058">
    <property type="protein sequence ID" value="ECS3253250.1"/>
    <property type="molecule type" value="Genomic_DNA"/>
</dbReference>
<evidence type="ECO:0000313" key="42">
    <source>
        <dbReference type="EMBL" id="ECV5195701.1"/>
    </source>
</evidence>
<evidence type="ECO:0000313" key="26">
    <source>
        <dbReference type="EMBL" id="ECT8989224.1"/>
    </source>
</evidence>
<dbReference type="EMBL" id="AAHSYX010000002">
    <property type="protein sequence ID" value="ECA0086964.1"/>
    <property type="molecule type" value="Genomic_DNA"/>
</dbReference>
<name>A0A3V9S7H2_SALET</name>
<reference evidence="11" key="2">
    <citation type="submission" date="2019-01" db="EMBL/GenBank/DDBJ databases">
        <authorList>
            <consortium name="GenomeTrakr network: Whole genome sequencing for foodborne pathogen traceback"/>
        </authorList>
    </citation>
    <scope>NUCLEOTIDE SEQUENCE</scope>
    <source>
        <strain evidence="20">CFSAN030068</strain>
        <strain evidence="1">CVM-N26458</strain>
        <strain evidence="2">CVM-N27249</strain>
        <strain evidence="40">FSIS11809753</strain>
        <strain evidence="43">FSIS11809920</strain>
        <strain evidence="28">FSIS11810082</strain>
        <strain evidence="29">FSIS11811171</strain>
        <strain evidence="21">FSIS11811492</strain>
        <strain evidence="22">FSIS11811977</strain>
        <strain evidence="23">FSIS11812281</strain>
        <strain evidence="4">FSIS11813729</strain>
        <strain evidence="42">FSIS11813790</strain>
        <strain evidence="8">FSIS11816006</strain>
        <strain evidence="9">FSIS11816516</strain>
        <strain evidence="13">FSIS11917264</strain>
        <strain evidence="26">FSIS1701847</strain>
        <strain evidence="34">FSIS1703277</strain>
        <strain evidence="41">FSIS21821682</strain>
        <strain evidence="19">FSIS21821754</strain>
        <strain evidence="38">FSIS21821883</strain>
        <strain evidence="14">FSIS21923418</strain>
        <strain evidence="39">FSIS31800522</strain>
        <strain evidence="30">FSIS31800719</strain>
        <strain evidence="37">FSIS31800927</strain>
        <strain evidence="35">FSIS31800955</strain>
        <strain evidence="6">FSIS31801101</strain>
        <strain evidence="7">FSIS31801138</strain>
        <strain evidence="11">FSIS31901439</strain>
        <strain evidence="12">FSIS31901449</strain>
        <strain evidence="3 44">IA-2010122881</strain>
    </source>
</reference>
<dbReference type="EMBL" id="AAKQXS010000008">
    <property type="protein sequence ID" value="ECU7501907.1"/>
    <property type="molecule type" value="Genomic_DNA"/>
</dbReference>
<dbReference type="EMBL" id="AAHVRN010000070">
    <property type="protein sequence ID" value="ECA8558091.1"/>
    <property type="molecule type" value="Genomic_DNA"/>
</dbReference>
<evidence type="ECO:0000313" key="29">
    <source>
        <dbReference type="EMBL" id="ECU2380881.1"/>
    </source>
</evidence>
<dbReference type="EMBL" id="AAKRVG010000022">
    <property type="protein sequence ID" value="ECV5589180.1"/>
    <property type="molecule type" value="Genomic_DNA"/>
</dbReference>
<dbReference type="EMBL" id="AAHJMM010000012">
    <property type="protein sequence ID" value="EBW8725217.1"/>
    <property type="molecule type" value="Genomic_DNA"/>
</dbReference>
<evidence type="ECO:0000313" key="11">
    <source>
        <dbReference type="EMBL" id="ECA8558091.1"/>
    </source>
</evidence>
<dbReference type="EMBL" id="AAHPLT010000073">
    <property type="protein sequence ID" value="EBY9237434.1"/>
    <property type="molecule type" value="Genomic_DNA"/>
</dbReference>
<evidence type="ECO:0000313" key="10">
    <source>
        <dbReference type="EMBL" id="ECA4917722.1"/>
    </source>
</evidence>
<dbReference type="EMBL" id="AAKNKF010000004">
    <property type="protein sequence ID" value="ECT6382511.1"/>
    <property type="molecule type" value="Genomic_DNA"/>
</dbReference>
<dbReference type="Proteomes" id="UP000839705">
    <property type="component" value="Unassembled WGS sequence"/>
</dbReference>
<evidence type="ECO:0000313" key="38">
    <source>
        <dbReference type="EMBL" id="ECV3409555.1"/>
    </source>
</evidence>
<dbReference type="EMBL" id="AAHQMV010000002">
    <property type="protein sequence ID" value="EBZ2430706.1"/>
    <property type="molecule type" value="Genomic_DNA"/>
</dbReference>
<evidence type="ECO:0000313" key="1">
    <source>
        <dbReference type="EMBL" id="EBV9903077.1"/>
    </source>
</evidence>
<evidence type="ECO:0000313" key="7">
    <source>
        <dbReference type="EMBL" id="EBZ3303310.1"/>
    </source>
</evidence>
<dbReference type="EMBL" id="AAHPMI010000111">
    <property type="protein sequence ID" value="EBY9110939.1"/>
    <property type="molecule type" value="Genomic_DNA"/>
</dbReference>
<dbReference type="EMBL" id="AAKPJA010000044">
    <property type="protein sequence ID" value="ECU2528030.1"/>
    <property type="molecule type" value="Genomic_DNA"/>
</dbReference>
<evidence type="ECO:0000313" key="17">
    <source>
        <dbReference type="EMBL" id="ECS3253250.1"/>
    </source>
</evidence>
<evidence type="ECO:0000313" key="44">
    <source>
        <dbReference type="Proteomes" id="UP000365067"/>
    </source>
</evidence>
<dbReference type="Proteomes" id="UP000365067">
    <property type="component" value="Unassembled WGS sequence"/>
</dbReference>
<evidence type="ECO:0000313" key="37">
    <source>
        <dbReference type="EMBL" id="ECV0619953.1"/>
    </source>
</evidence>
<dbReference type="EMBL" id="AAHHJF010000004">
    <property type="protein sequence ID" value="EBW5967504.1"/>
    <property type="molecule type" value="Genomic_DNA"/>
</dbReference>
<comment type="caution">
    <text evidence="5">The sequence shown here is derived from an EMBL/GenBank/DDBJ whole genome shotgun (WGS) entry which is preliminary data.</text>
</comment>
<evidence type="ECO:0000313" key="36">
    <source>
        <dbReference type="EMBL" id="ECV0374144.1"/>
    </source>
</evidence>
<dbReference type="EMBL" id="AAHXIE010000088">
    <property type="protein sequence ID" value="ECB3640833.1"/>
    <property type="molecule type" value="Genomic_DNA"/>
</dbReference>
<evidence type="ECO:0000313" key="33">
    <source>
        <dbReference type="EMBL" id="ECU7620594.1"/>
    </source>
</evidence>
<dbReference type="EMBL" id="AAHVUF010000006">
    <property type="protein sequence ID" value="ECA8830140.1"/>
    <property type="molecule type" value="Genomic_DNA"/>
</dbReference>
<evidence type="ECO:0000313" key="21">
    <source>
        <dbReference type="EMBL" id="ECT1148226.1"/>
    </source>
</evidence>
<evidence type="ECO:0000313" key="31">
    <source>
        <dbReference type="EMBL" id="ECU3467523.1"/>
    </source>
</evidence>
<evidence type="ECO:0000313" key="23">
    <source>
        <dbReference type="EMBL" id="ECT1897164.1"/>
    </source>
</evidence>
<dbReference type="EMBL" id="AAKPQU010000002">
    <property type="protein sequence ID" value="ECU3467523.1"/>
    <property type="molecule type" value="Genomic_DNA"/>
</dbReference>
<dbReference type="EMBL" id="AAKRWR010000058">
    <property type="protein sequence ID" value="ECV4440293.1"/>
    <property type="molecule type" value="Genomic_DNA"/>
</dbReference>
<evidence type="ECO:0000313" key="20">
    <source>
        <dbReference type="EMBL" id="ECT0508716.1"/>
    </source>
</evidence>
<evidence type="ECO:0000313" key="4">
    <source>
        <dbReference type="EMBL" id="EBY9110939.1"/>
    </source>
</evidence>
<proteinExistence type="predicted"/>
<accession>A0A3V9S7H2</accession>
<evidence type="ECO:0000313" key="3">
    <source>
        <dbReference type="EMBL" id="EBW8725217.1"/>
    </source>
</evidence>
<protein>
    <recommendedName>
        <fullName evidence="45">Type II toxin-antitoxin system HigB family toxin</fullName>
    </recommendedName>
</protein>